<keyword evidence="6" id="KW-1185">Reference proteome</keyword>
<comment type="caution">
    <text evidence="5">The sequence shown here is derived from an EMBL/GenBank/DDBJ whole genome shotgun (WGS) entry which is preliminary data.</text>
</comment>
<keyword evidence="1" id="KW-0677">Repeat</keyword>
<dbReference type="PROSITE" id="PS50297">
    <property type="entry name" value="ANK_REP_REGION"/>
    <property type="match status" value="1"/>
</dbReference>
<dbReference type="GO" id="GO:0005737">
    <property type="term" value="C:cytoplasm"/>
    <property type="evidence" value="ECO:0007669"/>
    <property type="project" value="TreeGrafter"/>
</dbReference>
<evidence type="ECO:0000256" key="2">
    <source>
        <dbReference type="ARBA" id="ARBA00023043"/>
    </source>
</evidence>
<dbReference type="InterPro" id="IPR044515">
    <property type="entry name" value="ABTB1"/>
</dbReference>
<evidence type="ECO:0000256" key="1">
    <source>
        <dbReference type="ARBA" id="ARBA00022737"/>
    </source>
</evidence>
<dbReference type="InterPro" id="IPR011333">
    <property type="entry name" value="SKP1/BTB/POZ_sf"/>
</dbReference>
<protein>
    <submittedName>
        <fullName evidence="5">Unnamed protein product</fullName>
    </submittedName>
</protein>
<dbReference type="OrthoDB" id="684045at2759"/>
<evidence type="ECO:0000259" key="4">
    <source>
        <dbReference type="PROSITE" id="PS50097"/>
    </source>
</evidence>
<dbReference type="SUPFAM" id="SSF48403">
    <property type="entry name" value="Ankyrin repeat"/>
    <property type="match status" value="1"/>
</dbReference>
<dbReference type="InterPro" id="IPR002110">
    <property type="entry name" value="Ankyrin_rpt"/>
</dbReference>
<dbReference type="InterPro" id="IPR036770">
    <property type="entry name" value="Ankyrin_rpt-contain_sf"/>
</dbReference>
<dbReference type="SMART" id="SM00248">
    <property type="entry name" value="ANK"/>
    <property type="match status" value="2"/>
</dbReference>
<accession>A0A9W6YV09</accession>
<reference evidence="5" key="1">
    <citation type="submission" date="2023-04" db="EMBL/GenBank/DDBJ databases">
        <title>Ambrosiozyma monospora NBRC 1965.</title>
        <authorList>
            <person name="Ichikawa N."/>
            <person name="Sato H."/>
            <person name="Tonouchi N."/>
        </authorList>
    </citation>
    <scope>NUCLEOTIDE SEQUENCE</scope>
    <source>
        <strain evidence="5">NBRC 1965</strain>
    </source>
</reference>
<dbReference type="EMBL" id="BSXU01000454">
    <property type="protein sequence ID" value="GMG20728.1"/>
    <property type="molecule type" value="Genomic_DNA"/>
</dbReference>
<gene>
    <name evidence="5" type="ORF">Amon01_000145300</name>
</gene>
<dbReference type="Proteomes" id="UP001165063">
    <property type="component" value="Unassembled WGS sequence"/>
</dbReference>
<dbReference type="AlphaFoldDB" id="A0A9W6YV09"/>
<evidence type="ECO:0000313" key="5">
    <source>
        <dbReference type="EMBL" id="GMG20728.1"/>
    </source>
</evidence>
<dbReference type="PANTHER" id="PTHR46231">
    <property type="entry name" value="ANKYRIN REPEAT AND BTB/POZ DOMAIN-CONTAINING PROTEIN 1"/>
    <property type="match status" value="1"/>
</dbReference>
<proteinExistence type="predicted"/>
<dbReference type="Pfam" id="PF00023">
    <property type="entry name" value="Ank"/>
    <property type="match status" value="1"/>
</dbReference>
<dbReference type="Gene3D" id="3.30.710.10">
    <property type="entry name" value="Potassium Channel Kv1.1, Chain A"/>
    <property type="match status" value="1"/>
</dbReference>
<evidence type="ECO:0000256" key="3">
    <source>
        <dbReference type="PROSITE-ProRule" id="PRU00023"/>
    </source>
</evidence>
<sequence length="508" mass="58026">MDKWDNSPLILASLCGHKEVVELLLENGATVNRDTFDGARAIYGALTDEIRDILLSYDIDKAVDVNQPFAAHISGLLQKPKFTTADLIFGSVGFGSGLDIRVHWFVLLALTELNNRGECAVLHNVDINVVKIIIDHLYLVTIDDKLISKIDFRQLKNACAQLGLDELIRYLEVTADLNKDLKERVKIRNDYQRKLNQRTKSKLKNFLKDKILKHKLIKHNGVEITPSEKLQLIEGNGADVILKLDQDQVIKGEENTLLYYPAHRSILSRADYYETLFKTAASPNFAFSDEISIFTDEPVFDPENNIINLNHFESHSDAIPVISLPIDFTIHSNTYDEVVEQLLAYLYHDEVEIKDDAMAIDLILMADSLLIDRLKTTAAVSLTQLPTNKVSIYEVLTVGWLTRLPRLEHHVAYILAQDLSKYIKEREFKKAVKESSERLDVRQEFDSIELIDDIRYFLGKKYHIDEDADDALNAMFTRADYVDQVAVNQYDRYLNSIDELLEELGLKA</sequence>
<dbReference type="GO" id="GO:0000151">
    <property type="term" value="C:ubiquitin ligase complex"/>
    <property type="evidence" value="ECO:0007669"/>
    <property type="project" value="TreeGrafter"/>
</dbReference>
<dbReference type="PROSITE" id="PS50088">
    <property type="entry name" value="ANK_REPEAT"/>
    <property type="match status" value="1"/>
</dbReference>
<dbReference type="PANTHER" id="PTHR46231:SF1">
    <property type="entry name" value="ANKYRIN REPEAT AND BTB_POZ DOMAIN-CONTAINING PROTEIN 1"/>
    <property type="match status" value="1"/>
</dbReference>
<dbReference type="Gene3D" id="1.25.40.20">
    <property type="entry name" value="Ankyrin repeat-containing domain"/>
    <property type="match status" value="1"/>
</dbReference>
<feature type="repeat" description="ANK" evidence="3">
    <location>
        <begin position="4"/>
        <end position="36"/>
    </location>
</feature>
<dbReference type="PROSITE" id="PS50097">
    <property type="entry name" value="BTB"/>
    <property type="match status" value="1"/>
</dbReference>
<feature type="domain" description="BTB" evidence="4">
    <location>
        <begin position="238"/>
        <end position="355"/>
    </location>
</feature>
<evidence type="ECO:0000313" key="6">
    <source>
        <dbReference type="Proteomes" id="UP001165063"/>
    </source>
</evidence>
<dbReference type="InterPro" id="IPR000210">
    <property type="entry name" value="BTB/POZ_dom"/>
</dbReference>
<name>A0A9W6YV09_AMBMO</name>
<organism evidence="5 6">
    <name type="scientific">Ambrosiozyma monospora</name>
    <name type="common">Yeast</name>
    <name type="synonym">Endomycopsis monosporus</name>
    <dbReference type="NCBI Taxonomy" id="43982"/>
    <lineage>
        <taxon>Eukaryota</taxon>
        <taxon>Fungi</taxon>
        <taxon>Dikarya</taxon>
        <taxon>Ascomycota</taxon>
        <taxon>Saccharomycotina</taxon>
        <taxon>Pichiomycetes</taxon>
        <taxon>Pichiales</taxon>
        <taxon>Pichiaceae</taxon>
        <taxon>Ambrosiozyma</taxon>
    </lineage>
</organism>
<dbReference type="SUPFAM" id="SSF54695">
    <property type="entry name" value="POZ domain"/>
    <property type="match status" value="1"/>
</dbReference>
<keyword evidence="2 3" id="KW-0040">ANK repeat</keyword>